<dbReference type="EMBL" id="GGEC01064118">
    <property type="protein sequence ID" value="MBX44602.1"/>
    <property type="molecule type" value="Transcribed_RNA"/>
</dbReference>
<organism evidence="1">
    <name type="scientific">Rhizophora mucronata</name>
    <name type="common">Asiatic mangrove</name>
    <dbReference type="NCBI Taxonomy" id="61149"/>
    <lineage>
        <taxon>Eukaryota</taxon>
        <taxon>Viridiplantae</taxon>
        <taxon>Streptophyta</taxon>
        <taxon>Embryophyta</taxon>
        <taxon>Tracheophyta</taxon>
        <taxon>Spermatophyta</taxon>
        <taxon>Magnoliopsida</taxon>
        <taxon>eudicotyledons</taxon>
        <taxon>Gunneridae</taxon>
        <taxon>Pentapetalae</taxon>
        <taxon>rosids</taxon>
        <taxon>fabids</taxon>
        <taxon>Malpighiales</taxon>
        <taxon>Rhizophoraceae</taxon>
        <taxon>Rhizophora</taxon>
    </lineage>
</organism>
<sequence length="29" mass="3477">MFILPWYAVEKAQCLLLLELNHVLLQKSY</sequence>
<evidence type="ECO:0000313" key="1">
    <source>
        <dbReference type="EMBL" id="MBX44602.1"/>
    </source>
</evidence>
<proteinExistence type="predicted"/>
<dbReference type="AlphaFoldDB" id="A0A2P2NQ23"/>
<protein>
    <submittedName>
        <fullName evidence="1">Uncharacterized protein</fullName>
    </submittedName>
</protein>
<name>A0A2P2NQ23_RHIMU</name>
<accession>A0A2P2NQ23</accession>
<reference evidence="1" key="1">
    <citation type="submission" date="2018-02" db="EMBL/GenBank/DDBJ databases">
        <title>Rhizophora mucronata_Transcriptome.</title>
        <authorList>
            <person name="Meera S.P."/>
            <person name="Sreeshan A."/>
            <person name="Augustine A."/>
        </authorList>
    </citation>
    <scope>NUCLEOTIDE SEQUENCE</scope>
    <source>
        <tissue evidence="1">Leaf</tissue>
    </source>
</reference>